<keyword evidence="3" id="KW-1185">Reference proteome</keyword>
<reference evidence="2" key="1">
    <citation type="submission" date="2013-10" db="EMBL/GenBank/DDBJ databases">
        <title>Genomic analysis of the causative agents of coccidiosis in chickens.</title>
        <authorList>
            <person name="Reid A.J."/>
            <person name="Blake D."/>
            <person name="Billington K."/>
            <person name="Browne H."/>
            <person name="Dunn M."/>
            <person name="Hung S."/>
            <person name="Kawahara F."/>
            <person name="Miranda-Saavedra D."/>
            <person name="Mourier T."/>
            <person name="Nagra H."/>
            <person name="Otto T.D."/>
            <person name="Rawlings N."/>
            <person name="Sanchez A."/>
            <person name="Sanders M."/>
            <person name="Subramaniam C."/>
            <person name="Tay Y."/>
            <person name="Dear P."/>
            <person name="Doerig C."/>
            <person name="Gruber A."/>
            <person name="Parkinson J."/>
            <person name="Shirley M."/>
            <person name="Wan K.L."/>
            <person name="Berriman M."/>
            <person name="Tomley F."/>
            <person name="Pain A."/>
        </authorList>
    </citation>
    <scope>NUCLEOTIDE SEQUENCE [LARGE SCALE GENOMIC DNA]</scope>
    <source>
        <strain evidence="2">Houghton</strain>
    </source>
</reference>
<evidence type="ECO:0000313" key="2">
    <source>
        <dbReference type="EMBL" id="CDJ53677.1"/>
    </source>
</evidence>
<organism evidence="2 3">
    <name type="scientific">Eimeria brunetti</name>
    <dbReference type="NCBI Taxonomy" id="51314"/>
    <lineage>
        <taxon>Eukaryota</taxon>
        <taxon>Sar</taxon>
        <taxon>Alveolata</taxon>
        <taxon>Apicomplexa</taxon>
        <taxon>Conoidasida</taxon>
        <taxon>Coccidia</taxon>
        <taxon>Eucoccidiorida</taxon>
        <taxon>Eimeriorina</taxon>
        <taxon>Eimeriidae</taxon>
        <taxon>Eimeria</taxon>
    </lineage>
</organism>
<evidence type="ECO:0008006" key="4">
    <source>
        <dbReference type="Google" id="ProtNLM"/>
    </source>
</evidence>
<dbReference type="Proteomes" id="UP000030750">
    <property type="component" value="Unassembled WGS sequence"/>
</dbReference>
<dbReference type="VEuPathDB" id="ToxoDB:EBH_0008230"/>
<sequence length="413" mass="45810">MGSLRSPACAPLRTVLLAVFFSVFVSFAAAEVGVYSSEVLTVNRRDVLGAGMWSMGPEGCKLGRAGNLVVTPMPGSTAQGAQILDPYFTGPQVCSWLSMVQEAHYGLRSAWEEEHARQRQQVPKWNLLKRYSMWKQTFPDLEVDVEVRFLALWDKDRFGHPLPWATVLFKYGCPDKESNYGGMFNHLCGAVFSQNSDPRVPTEVYLLLNPRPGFNRPIDVSASKWQFVTGAISGLSGGGGSEDAEEEEGGNKIAGTLSLLQSLYVKSNAFATLQGTINDCWMYNGQCYFRWPLRMEWRILGETFCERLHRQANEDVSGAFKSAAFSSVQVHVFSLNLFAFDRPVLYAVADEGVVGVNDSSGLLTLQIDTRPENIPNFERSKQTAKNVRTANLIFKGVSSLLGKGKKQKDDDDE</sequence>
<proteinExistence type="predicted"/>
<evidence type="ECO:0000256" key="1">
    <source>
        <dbReference type="SAM" id="SignalP"/>
    </source>
</evidence>
<feature type="chain" id="PRO_5004672870" description="Dense granule protein GRA12" evidence="1">
    <location>
        <begin position="31"/>
        <end position="413"/>
    </location>
</feature>
<reference evidence="2" key="2">
    <citation type="submission" date="2013-10" db="EMBL/GenBank/DDBJ databases">
        <authorList>
            <person name="Aslett M."/>
        </authorList>
    </citation>
    <scope>NUCLEOTIDE SEQUENCE [LARGE SCALE GENOMIC DNA]</scope>
    <source>
        <strain evidence="2">Houghton</strain>
    </source>
</reference>
<gene>
    <name evidence="2" type="ORF">EBH_0008230</name>
</gene>
<feature type="signal peptide" evidence="1">
    <location>
        <begin position="1"/>
        <end position="30"/>
    </location>
</feature>
<accession>U6LTK7</accession>
<keyword evidence="1" id="KW-0732">Signal</keyword>
<dbReference type="EMBL" id="HG713385">
    <property type="protein sequence ID" value="CDJ53677.1"/>
    <property type="molecule type" value="Genomic_DNA"/>
</dbReference>
<protein>
    <recommendedName>
        <fullName evidence="4">Dense granule protein GRA12</fullName>
    </recommendedName>
</protein>
<dbReference type="AlphaFoldDB" id="U6LTK7"/>
<dbReference type="OrthoDB" id="345312at2759"/>
<evidence type="ECO:0000313" key="3">
    <source>
        <dbReference type="Proteomes" id="UP000030750"/>
    </source>
</evidence>
<name>U6LTK7_9EIME</name>